<comment type="caution">
    <text evidence="2">The sequence shown here is derived from an EMBL/GenBank/DDBJ whole genome shotgun (WGS) entry which is preliminary data.</text>
</comment>
<evidence type="ECO:0000256" key="1">
    <source>
        <dbReference type="SAM" id="MobiDB-lite"/>
    </source>
</evidence>
<reference evidence="2" key="1">
    <citation type="journal article" date="2023" name="Mol. Phylogenet. Evol.">
        <title>Genome-scale phylogeny and comparative genomics of the fungal order Sordariales.</title>
        <authorList>
            <person name="Hensen N."/>
            <person name="Bonometti L."/>
            <person name="Westerberg I."/>
            <person name="Brannstrom I.O."/>
            <person name="Guillou S."/>
            <person name="Cros-Aarteil S."/>
            <person name="Calhoun S."/>
            <person name="Haridas S."/>
            <person name="Kuo A."/>
            <person name="Mondo S."/>
            <person name="Pangilinan J."/>
            <person name="Riley R."/>
            <person name="LaButti K."/>
            <person name="Andreopoulos B."/>
            <person name="Lipzen A."/>
            <person name="Chen C."/>
            <person name="Yan M."/>
            <person name="Daum C."/>
            <person name="Ng V."/>
            <person name="Clum A."/>
            <person name="Steindorff A."/>
            <person name="Ohm R.A."/>
            <person name="Martin F."/>
            <person name="Silar P."/>
            <person name="Natvig D.O."/>
            <person name="Lalanne C."/>
            <person name="Gautier V."/>
            <person name="Ament-Velasquez S.L."/>
            <person name="Kruys A."/>
            <person name="Hutchinson M.I."/>
            <person name="Powell A.J."/>
            <person name="Barry K."/>
            <person name="Miller A.N."/>
            <person name="Grigoriev I.V."/>
            <person name="Debuchy R."/>
            <person name="Gladieux P."/>
            <person name="Hiltunen Thoren M."/>
            <person name="Johannesson H."/>
        </authorList>
    </citation>
    <scope>NUCLEOTIDE SEQUENCE</scope>
    <source>
        <strain evidence="2">CBS 168.71</strain>
    </source>
</reference>
<evidence type="ECO:0000313" key="3">
    <source>
        <dbReference type="Proteomes" id="UP001278766"/>
    </source>
</evidence>
<dbReference type="Proteomes" id="UP001278766">
    <property type="component" value="Unassembled WGS sequence"/>
</dbReference>
<feature type="region of interest" description="Disordered" evidence="1">
    <location>
        <begin position="543"/>
        <end position="562"/>
    </location>
</feature>
<proteinExistence type="predicted"/>
<sequence>MPSSKPHPLERPGLFRLIVESQAFSGVKFIELALMNKAIYQLAFQERLRYRIKNIPFRHFGNPLCQAISADRPDLLEHALQLGEFDRREQAMTSRNGRYLMDETGSAVHDLLEMCVHNGARRCLALLLKLGDTHGRPYRYGREWLYHTAREVALTKGKLQCLFYLHDHDHERGRHLPSPTQLYTTLLARARSPAIVTWLARRLPPAPQTNYRSLLTTHCGDLHSQPAAIDALAQLVPPAERRFLAPALCAAASIAHLAALDILLRRANAQAYAACRAAGEAYSSAGANPLFCALTHPLPGRPSGAVLRVFPSAGEERDREEWAEEGDGWVRGQMQLRMTWRDRVRRVFVVLYLVVHYLGVDAVGDEFREREEWGLRDEMLDCAAVIYLFQLRVYFLANLPWLLECKPALRDELLVPVRKGRSTTAPPVWARAGFIFSAAAIGGDGTRIGASPDEEGEELVGLGETKPIYTWRKGTSGKRAMAVTKAERVGLTQHMVAIWEVLLTPTTTRMAERYLKIRGKNLVGRAPMALLWDLLVAEERTAPLGSDTEEEEERWNWTFDSS</sequence>
<gene>
    <name evidence="2" type="ORF">B0H64DRAFT_452589</name>
</gene>
<accession>A0AAE0LMV2</accession>
<dbReference type="RefSeq" id="XP_062654023.1">
    <property type="nucleotide sequence ID" value="XM_062807208.1"/>
</dbReference>
<organism evidence="2 3">
    <name type="scientific">Chaetomium fimeti</name>
    <dbReference type="NCBI Taxonomy" id="1854472"/>
    <lineage>
        <taxon>Eukaryota</taxon>
        <taxon>Fungi</taxon>
        <taxon>Dikarya</taxon>
        <taxon>Ascomycota</taxon>
        <taxon>Pezizomycotina</taxon>
        <taxon>Sordariomycetes</taxon>
        <taxon>Sordariomycetidae</taxon>
        <taxon>Sordariales</taxon>
        <taxon>Chaetomiaceae</taxon>
        <taxon>Chaetomium</taxon>
    </lineage>
</organism>
<dbReference type="EMBL" id="JAUEPN010000013">
    <property type="protein sequence ID" value="KAK3290509.1"/>
    <property type="molecule type" value="Genomic_DNA"/>
</dbReference>
<reference evidence="2" key="2">
    <citation type="submission" date="2023-06" db="EMBL/GenBank/DDBJ databases">
        <authorList>
            <consortium name="Lawrence Berkeley National Laboratory"/>
            <person name="Haridas S."/>
            <person name="Hensen N."/>
            <person name="Bonometti L."/>
            <person name="Westerberg I."/>
            <person name="Brannstrom I.O."/>
            <person name="Guillou S."/>
            <person name="Cros-Aarteil S."/>
            <person name="Calhoun S."/>
            <person name="Kuo A."/>
            <person name="Mondo S."/>
            <person name="Pangilinan J."/>
            <person name="Riley R."/>
            <person name="Labutti K."/>
            <person name="Andreopoulos B."/>
            <person name="Lipzen A."/>
            <person name="Chen C."/>
            <person name="Yanf M."/>
            <person name="Daum C."/>
            <person name="Ng V."/>
            <person name="Clum A."/>
            <person name="Steindorff A."/>
            <person name="Ohm R."/>
            <person name="Martin F."/>
            <person name="Silar P."/>
            <person name="Natvig D."/>
            <person name="Lalanne C."/>
            <person name="Gautier V."/>
            <person name="Ament-Velasquez S.L."/>
            <person name="Kruys A."/>
            <person name="Hutchinson M.I."/>
            <person name="Powell A.J."/>
            <person name="Barry K."/>
            <person name="Miller A.N."/>
            <person name="Grigoriev I.V."/>
            <person name="Debuchy R."/>
            <person name="Gladieux P."/>
            <person name="Thoren M.H."/>
            <person name="Johannesson H."/>
        </authorList>
    </citation>
    <scope>NUCLEOTIDE SEQUENCE</scope>
    <source>
        <strain evidence="2">CBS 168.71</strain>
    </source>
</reference>
<keyword evidence="3" id="KW-1185">Reference proteome</keyword>
<evidence type="ECO:0000313" key="2">
    <source>
        <dbReference type="EMBL" id="KAK3290509.1"/>
    </source>
</evidence>
<dbReference type="GeneID" id="87844156"/>
<name>A0AAE0LMV2_9PEZI</name>
<protein>
    <submittedName>
        <fullName evidence="2">Uncharacterized protein</fullName>
    </submittedName>
</protein>
<dbReference type="AlphaFoldDB" id="A0AAE0LMV2"/>